<protein>
    <submittedName>
        <fullName evidence="2">Uncharacterized protein</fullName>
    </submittedName>
</protein>
<feature type="signal peptide" evidence="1">
    <location>
        <begin position="1"/>
        <end position="20"/>
    </location>
</feature>
<accession>A0A4W5JC55</accession>
<name>A0A4W5JC55_9TELE</name>
<organism evidence="2 3">
    <name type="scientific">Hucho hucho</name>
    <name type="common">huchen</name>
    <dbReference type="NCBI Taxonomy" id="62062"/>
    <lineage>
        <taxon>Eukaryota</taxon>
        <taxon>Metazoa</taxon>
        <taxon>Chordata</taxon>
        <taxon>Craniata</taxon>
        <taxon>Vertebrata</taxon>
        <taxon>Euteleostomi</taxon>
        <taxon>Actinopterygii</taxon>
        <taxon>Neopterygii</taxon>
        <taxon>Teleostei</taxon>
        <taxon>Protacanthopterygii</taxon>
        <taxon>Salmoniformes</taxon>
        <taxon>Salmonidae</taxon>
        <taxon>Salmoninae</taxon>
        <taxon>Hucho</taxon>
    </lineage>
</organism>
<dbReference type="GO" id="GO:0031267">
    <property type="term" value="F:small GTPase binding"/>
    <property type="evidence" value="ECO:0007669"/>
    <property type="project" value="InterPro"/>
</dbReference>
<dbReference type="GeneTree" id="ENSGT00500000044831"/>
<evidence type="ECO:0000313" key="3">
    <source>
        <dbReference type="Proteomes" id="UP000314982"/>
    </source>
</evidence>
<keyword evidence="1" id="KW-0732">Signal</keyword>
<keyword evidence="3" id="KW-1185">Reference proteome</keyword>
<dbReference type="GO" id="GO:0030833">
    <property type="term" value="P:regulation of actin filament polymerization"/>
    <property type="evidence" value="ECO:0007669"/>
    <property type="project" value="InterPro"/>
</dbReference>
<evidence type="ECO:0000256" key="1">
    <source>
        <dbReference type="SAM" id="SignalP"/>
    </source>
</evidence>
<dbReference type="AlphaFoldDB" id="A0A4W5JC55"/>
<reference evidence="2" key="3">
    <citation type="submission" date="2025-09" db="UniProtKB">
        <authorList>
            <consortium name="Ensembl"/>
        </authorList>
    </citation>
    <scope>IDENTIFICATION</scope>
</reference>
<proteinExistence type="predicted"/>
<reference evidence="3" key="1">
    <citation type="submission" date="2018-06" db="EMBL/GenBank/DDBJ databases">
        <title>Genome assembly of Danube salmon.</title>
        <authorList>
            <person name="Macqueen D.J."/>
            <person name="Gundappa M.K."/>
        </authorList>
    </citation>
    <scope>NUCLEOTIDE SEQUENCE [LARGE SCALE GENOMIC DNA]</scope>
</reference>
<dbReference type="Proteomes" id="UP000314982">
    <property type="component" value="Unassembled WGS sequence"/>
</dbReference>
<evidence type="ECO:0000313" key="2">
    <source>
        <dbReference type="Ensembl" id="ENSHHUP00000002048.1"/>
    </source>
</evidence>
<dbReference type="Ensembl" id="ENSHHUT00000002120.1">
    <property type="protein sequence ID" value="ENSHHUP00000002048.1"/>
    <property type="gene ID" value="ENSHHUG00000001331.1"/>
</dbReference>
<dbReference type="InterPro" id="IPR008081">
    <property type="entry name" value="Cytoplasmic_FMR1-int"/>
</dbReference>
<sequence>YGVFLSVLVLSLLLDKRLRADCKNQGANIPWPASNRYETLLKQRHVQLLGRSIDLNRLITQRVSAALYKSLELAINRFESEDLTSIVVRPALSVFVFYVLTVF</sequence>
<reference evidence="2" key="2">
    <citation type="submission" date="2025-08" db="UniProtKB">
        <authorList>
            <consortium name="Ensembl"/>
        </authorList>
    </citation>
    <scope>IDENTIFICATION</scope>
</reference>
<feature type="chain" id="PRO_5021292108" evidence="1">
    <location>
        <begin position="21"/>
        <end position="103"/>
    </location>
</feature>
<dbReference type="Pfam" id="PF05994">
    <property type="entry name" value="FragX_IP"/>
    <property type="match status" value="1"/>
</dbReference>
<dbReference type="STRING" id="62062.ENSHHUP00000002048"/>
<dbReference type="PANTHER" id="PTHR12195">
    <property type="entry name" value="CYTOPLASMIC FMR1-INTERACTING PROTEIN-RELATED"/>
    <property type="match status" value="1"/>
</dbReference>